<accession>A0A7C8NIF2</accession>
<organism evidence="1 2">
    <name type="scientific">Orbilia oligospora</name>
    <name type="common">Nematode-trapping fungus</name>
    <name type="synonym">Arthrobotrys oligospora</name>
    <dbReference type="NCBI Taxonomy" id="2813651"/>
    <lineage>
        <taxon>Eukaryota</taxon>
        <taxon>Fungi</taxon>
        <taxon>Dikarya</taxon>
        <taxon>Ascomycota</taxon>
        <taxon>Pezizomycotina</taxon>
        <taxon>Orbiliomycetes</taxon>
        <taxon>Orbiliales</taxon>
        <taxon>Orbiliaceae</taxon>
        <taxon>Orbilia</taxon>
    </lineage>
</organism>
<gene>
    <name evidence="1" type="ORF">TWF102_003975</name>
</gene>
<sequence>MVGWEVAVEWLVVQAGLLVYIDNISEGLFGTKSGRPSLKLKICERSKARIESLELLDNWRDKERGGEEGICEGGRFLEKLHNCYQDYM</sequence>
<name>A0A7C8NIF2_ORBOL</name>
<dbReference type="AlphaFoldDB" id="A0A7C8NIF2"/>
<comment type="caution">
    <text evidence="1">The sequence shown here is derived from an EMBL/GenBank/DDBJ whole genome shotgun (WGS) entry which is preliminary data.</text>
</comment>
<reference evidence="1 2" key="1">
    <citation type="submission" date="2019-06" db="EMBL/GenBank/DDBJ databases">
        <authorList>
            <person name="Palmer J.M."/>
        </authorList>
    </citation>
    <scope>NUCLEOTIDE SEQUENCE [LARGE SCALE GENOMIC DNA]</scope>
    <source>
        <strain evidence="1 2">TWF102</strain>
    </source>
</reference>
<dbReference type="EMBL" id="WIQW01000019">
    <property type="protein sequence ID" value="KAF3103161.1"/>
    <property type="molecule type" value="Genomic_DNA"/>
</dbReference>
<evidence type="ECO:0000313" key="1">
    <source>
        <dbReference type="EMBL" id="KAF3103161.1"/>
    </source>
</evidence>
<protein>
    <submittedName>
        <fullName evidence="1">Uncharacterized protein</fullName>
    </submittedName>
</protein>
<evidence type="ECO:0000313" key="2">
    <source>
        <dbReference type="Proteomes" id="UP000475325"/>
    </source>
</evidence>
<proteinExistence type="predicted"/>
<dbReference type="Proteomes" id="UP000475325">
    <property type="component" value="Unassembled WGS sequence"/>
</dbReference>